<sequence length="342" mass="39064">YYDSLDFRYAYFDIVALAALVFALFLWNSSIRISGHLRRLVSLNNETQRYFTRGDSRIAWLKEHIIYAPLFRTRHNREFQLSRAVNMGILPSRFQSLVFTALLFLNVFYCVVNIPFGQPLKTAATLVRNRTGTIATINMIPLVILAGRNNPLIPLLGISFDTWNFFHRSLARIVVLESIAHVISFVVPKVQAQGWSALSTSLHVGGMLFYGLVLVAGFTTGTVAARRVTLVWVIQSPEHLEWIRPWMTTILGMDRRREILRIMLFITRPRNTKEIHSPSTTVQMFPGRPNPDTLIDMEIENQVGAMGVLVCGTGDLSDDVRRVCRRRQATSNIDFLEESFSW</sequence>
<protein>
    <recommendedName>
        <fullName evidence="8">Ferric oxidoreductase domain-containing protein</fullName>
    </recommendedName>
</protein>
<dbReference type="OrthoDB" id="4494341at2759"/>
<keyword evidence="5" id="KW-0406">Ion transport</keyword>
<evidence type="ECO:0000256" key="1">
    <source>
        <dbReference type="ARBA" id="ARBA00004141"/>
    </source>
</evidence>
<keyword evidence="4 7" id="KW-1133">Transmembrane helix</keyword>
<evidence type="ECO:0000256" key="2">
    <source>
        <dbReference type="ARBA" id="ARBA00022448"/>
    </source>
</evidence>
<dbReference type="PANTHER" id="PTHR32361">
    <property type="entry name" value="FERRIC/CUPRIC REDUCTASE TRANSMEMBRANE COMPONENT"/>
    <property type="match status" value="1"/>
</dbReference>
<dbReference type="Gene3D" id="3.40.50.80">
    <property type="entry name" value="Nucleotide-binding domain of ferredoxin-NADP reductase (FNR) module"/>
    <property type="match status" value="1"/>
</dbReference>
<dbReference type="InterPro" id="IPR039261">
    <property type="entry name" value="FNR_nucleotide-bd"/>
</dbReference>
<organism evidence="9 10">
    <name type="scientific">Elaphomyces granulatus</name>
    <dbReference type="NCBI Taxonomy" id="519963"/>
    <lineage>
        <taxon>Eukaryota</taxon>
        <taxon>Fungi</taxon>
        <taxon>Dikarya</taxon>
        <taxon>Ascomycota</taxon>
        <taxon>Pezizomycotina</taxon>
        <taxon>Eurotiomycetes</taxon>
        <taxon>Eurotiomycetidae</taxon>
        <taxon>Eurotiales</taxon>
        <taxon>Elaphomycetaceae</taxon>
        <taxon>Elaphomyces</taxon>
    </lineage>
</organism>
<evidence type="ECO:0000256" key="3">
    <source>
        <dbReference type="ARBA" id="ARBA00022692"/>
    </source>
</evidence>
<evidence type="ECO:0000313" key="10">
    <source>
        <dbReference type="Proteomes" id="UP000243515"/>
    </source>
</evidence>
<feature type="transmembrane region" description="Helical" evidence="7">
    <location>
        <begin position="97"/>
        <end position="116"/>
    </location>
</feature>
<dbReference type="PANTHER" id="PTHR32361:SF24">
    <property type="entry name" value="REDUCTASE, PUTATIVE (AFU_ORTHOLOGUE AFUA_3G10820)-RELATED"/>
    <property type="match status" value="1"/>
</dbReference>
<feature type="transmembrane region" description="Helical" evidence="7">
    <location>
        <begin position="136"/>
        <end position="158"/>
    </location>
</feature>
<evidence type="ECO:0000256" key="7">
    <source>
        <dbReference type="SAM" id="Phobius"/>
    </source>
</evidence>
<feature type="non-terminal residue" evidence="9">
    <location>
        <position position="1"/>
    </location>
</feature>
<keyword evidence="6 7" id="KW-0472">Membrane</keyword>
<keyword evidence="2" id="KW-0813">Transport</keyword>
<proteinExistence type="predicted"/>
<dbReference type="GO" id="GO:0006826">
    <property type="term" value="P:iron ion transport"/>
    <property type="evidence" value="ECO:0007669"/>
    <property type="project" value="TreeGrafter"/>
</dbReference>
<dbReference type="GO" id="GO:0015677">
    <property type="term" value="P:copper ion import"/>
    <property type="evidence" value="ECO:0007669"/>
    <property type="project" value="TreeGrafter"/>
</dbReference>
<feature type="transmembrane region" description="Helical" evidence="7">
    <location>
        <begin position="12"/>
        <end position="29"/>
    </location>
</feature>
<feature type="domain" description="Ferric oxidoreductase" evidence="8">
    <location>
        <begin position="131"/>
        <end position="232"/>
    </location>
</feature>
<dbReference type="EMBL" id="NPHW01006321">
    <property type="protein sequence ID" value="OXV05903.1"/>
    <property type="molecule type" value="Genomic_DNA"/>
</dbReference>
<dbReference type="AlphaFoldDB" id="A0A232LP16"/>
<feature type="transmembrane region" description="Helical" evidence="7">
    <location>
        <begin position="170"/>
        <end position="187"/>
    </location>
</feature>
<dbReference type="GO" id="GO:0006879">
    <property type="term" value="P:intracellular iron ion homeostasis"/>
    <property type="evidence" value="ECO:0007669"/>
    <property type="project" value="TreeGrafter"/>
</dbReference>
<keyword evidence="3 7" id="KW-0812">Transmembrane</keyword>
<dbReference type="Pfam" id="PF01794">
    <property type="entry name" value="Ferric_reduct"/>
    <property type="match status" value="1"/>
</dbReference>
<evidence type="ECO:0000256" key="4">
    <source>
        <dbReference type="ARBA" id="ARBA00022989"/>
    </source>
</evidence>
<comment type="subcellular location">
    <subcellularLocation>
        <location evidence="1">Membrane</location>
        <topology evidence="1">Multi-pass membrane protein</topology>
    </subcellularLocation>
</comment>
<dbReference type="GO" id="GO:0000293">
    <property type="term" value="F:ferric-chelate reductase activity"/>
    <property type="evidence" value="ECO:0007669"/>
    <property type="project" value="TreeGrafter"/>
</dbReference>
<name>A0A232LP16_9EURO</name>
<dbReference type="InterPro" id="IPR013130">
    <property type="entry name" value="Fe3_Rdtase_TM_dom"/>
</dbReference>
<evidence type="ECO:0000313" key="9">
    <source>
        <dbReference type="EMBL" id="OXV05903.1"/>
    </source>
</evidence>
<reference evidence="9 10" key="1">
    <citation type="journal article" date="2015" name="Environ. Microbiol.">
        <title>Metagenome sequence of Elaphomyces granulatus from sporocarp tissue reveals Ascomycota ectomycorrhizal fingerprints of genome expansion and a Proteobacteria-rich microbiome.</title>
        <authorList>
            <person name="Quandt C.A."/>
            <person name="Kohler A."/>
            <person name="Hesse C.N."/>
            <person name="Sharpton T.J."/>
            <person name="Martin F."/>
            <person name="Spatafora J.W."/>
        </authorList>
    </citation>
    <scope>NUCLEOTIDE SEQUENCE [LARGE SCALE GENOMIC DNA]</scope>
    <source>
        <strain evidence="9 10">OSC145934</strain>
    </source>
</reference>
<feature type="transmembrane region" description="Helical" evidence="7">
    <location>
        <begin position="207"/>
        <end position="225"/>
    </location>
</feature>
<keyword evidence="10" id="KW-1185">Reference proteome</keyword>
<comment type="caution">
    <text evidence="9">The sequence shown here is derived from an EMBL/GenBank/DDBJ whole genome shotgun (WGS) entry which is preliminary data.</text>
</comment>
<gene>
    <name evidence="9" type="ORF">Egran_06329</name>
</gene>
<dbReference type="Proteomes" id="UP000243515">
    <property type="component" value="Unassembled WGS sequence"/>
</dbReference>
<accession>A0A232LP16</accession>
<evidence type="ECO:0000259" key="8">
    <source>
        <dbReference type="Pfam" id="PF01794"/>
    </source>
</evidence>
<dbReference type="InterPro" id="IPR051410">
    <property type="entry name" value="Ferric/Cupric_Reductase"/>
</dbReference>
<dbReference type="GO" id="GO:0005886">
    <property type="term" value="C:plasma membrane"/>
    <property type="evidence" value="ECO:0007669"/>
    <property type="project" value="TreeGrafter"/>
</dbReference>
<evidence type="ECO:0000256" key="6">
    <source>
        <dbReference type="ARBA" id="ARBA00023136"/>
    </source>
</evidence>
<evidence type="ECO:0000256" key="5">
    <source>
        <dbReference type="ARBA" id="ARBA00023065"/>
    </source>
</evidence>